<dbReference type="Proteomes" id="UP001148838">
    <property type="component" value="Unassembled WGS sequence"/>
</dbReference>
<dbReference type="Pfam" id="PF03184">
    <property type="entry name" value="DDE_1"/>
    <property type="match status" value="1"/>
</dbReference>
<feature type="transmembrane region" description="Helical" evidence="1">
    <location>
        <begin position="6"/>
        <end position="27"/>
    </location>
</feature>
<feature type="domain" description="DDE-1" evidence="2">
    <location>
        <begin position="9"/>
        <end position="139"/>
    </location>
</feature>
<dbReference type="InterPro" id="IPR004875">
    <property type="entry name" value="DDE_SF_endonuclease_dom"/>
</dbReference>
<comment type="caution">
    <text evidence="3">The sequence shown here is derived from an EMBL/GenBank/DDBJ whole genome shotgun (WGS) entry which is preliminary data.</text>
</comment>
<organism evidence="3 4">
    <name type="scientific">Periplaneta americana</name>
    <name type="common">American cockroach</name>
    <name type="synonym">Blatta americana</name>
    <dbReference type="NCBI Taxonomy" id="6978"/>
    <lineage>
        <taxon>Eukaryota</taxon>
        <taxon>Metazoa</taxon>
        <taxon>Ecdysozoa</taxon>
        <taxon>Arthropoda</taxon>
        <taxon>Hexapoda</taxon>
        <taxon>Insecta</taxon>
        <taxon>Pterygota</taxon>
        <taxon>Neoptera</taxon>
        <taxon>Polyneoptera</taxon>
        <taxon>Dictyoptera</taxon>
        <taxon>Blattodea</taxon>
        <taxon>Blattoidea</taxon>
        <taxon>Blattidae</taxon>
        <taxon>Blattinae</taxon>
        <taxon>Periplaneta</taxon>
    </lineage>
</organism>
<evidence type="ECO:0000313" key="4">
    <source>
        <dbReference type="Proteomes" id="UP001148838"/>
    </source>
</evidence>
<dbReference type="Gene3D" id="3.30.420.10">
    <property type="entry name" value="Ribonuclease H-like superfamily/Ribonuclease H"/>
    <property type="match status" value="1"/>
</dbReference>
<dbReference type="InterPro" id="IPR036397">
    <property type="entry name" value="RNaseH_sf"/>
</dbReference>
<keyword evidence="1" id="KW-1133">Transmembrane helix</keyword>
<keyword evidence="1" id="KW-0472">Membrane</keyword>
<accession>A0ABQ8RUW0</accession>
<protein>
    <recommendedName>
        <fullName evidence="2">DDE-1 domain-containing protein</fullName>
    </recommendedName>
</protein>
<dbReference type="EMBL" id="JAJSOF020000043">
    <property type="protein sequence ID" value="KAJ4425340.1"/>
    <property type="molecule type" value="Genomic_DNA"/>
</dbReference>
<evidence type="ECO:0000259" key="2">
    <source>
        <dbReference type="Pfam" id="PF03184"/>
    </source>
</evidence>
<evidence type="ECO:0000313" key="3">
    <source>
        <dbReference type="EMBL" id="KAJ4425340.1"/>
    </source>
</evidence>
<gene>
    <name evidence="3" type="ORF">ANN_27955</name>
</gene>
<keyword evidence="1" id="KW-0812">Transmembrane</keyword>
<evidence type="ECO:0000256" key="1">
    <source>
        <dbReference type="SAM" id="Phobius"/>
    </source>
</evidence>
<reference evidence="3 4" key="1">
    <citation type="journal article" date="2022" name="Allergy">
        <title>Genome assembly and annotation of Periplaneta americana reveal a comprehensive cockroach allergen profile.</title>
        <authorList>
            <person name="Wang L."/>
            <person name="Xiong Q."/>
            <person name="Saelim N."/>
            <person name="Wang L."/>
            <person name="Nong W."/>
            <person name="Wan A.T."/>
            <person name="Shi M."/>
            <person name="Liu X."/>
            <person name="Cao Q."/>
            <person name="Hui J.H.L."/>
            <person name="Sookrung N."/>
            <person name="Leung T.F."/>
            <person name="Tungtrongchitr A."/>
            <person name="Tsui S.K.W."/>
        </authorList>
    </citation>
    <scope>NUCLEOTIDE SEQUENCE [LARGE SCALE GENOMIC DNA]</scope>
    <source>
        <strain evidence="3">PWHHKU_190912</strain>
    </source>
</reference>
<sequence length="156" mass="17639">MNHSKSSTSVMFAASGSGVLLPCYVVYRSSHLYASRTEGTPRGTRFNRTKSGWFESCCFDDWIRTIIIPHLKALDGKKYIIGDNLSSHLSVESIKARQNHQISCVFLPSNSTNLTQLLDVAFFRPLKVAWRSIILEWKTGPEEKKAVCQNMFSQGY</sequence>
<proteinExistence type="predicted"/>
<keyword evidence="4" id="KW-1185">Reference proteome</keyword>
<name>A0ABQ8RUW0_PERAM</name>